<evidence type="ECO:0000256" key="8">
    <source>
        <dbReference type="SAM" id="MobiDB-lite"/>
    </source>
</evidence>
<dbReference type="RefSeq" id="XP_022457434.1">
    <property type="nucleotide sequence ID" value="XM_022603565.1"/>
</dbReference>
<dbReference type="SUPFAM" id="SSF48371">
    <property type="entry name" value="ARM repeat"/>
    <property type="match status" value="1"/>
</dbReference>
<evidence type="ECO:0000256" key="7">
    <source>
        <dbReference type="PIRNR" id="PIRNR037092"/>
    </source>
</evidence>
<feature type="compositionally biased region" description="Low complexity" evidence="8">
    <location>
        <begin position="760"/>
        <end position="782"/>
    </location>
</feature>
<sequence length="915" mass="103389">MSISFQPELVRARLRPFGISFEKSLTDLIKGIRLNNSNPERLYKFLEDSIQECKDELKTNDSELKSMAVLKLAYLEMYGFDMSWCSFQVLEVMSSFKFQHKRIGYLAALEIFMGNPNDDALMLMTNLLKKDLHSSNYVETGLALSGIATIVTPDLAQDICEDIVKMLNHSKPFIRTKSVLAMYKIFLKYPEALRNYFPRVEEKLKDEDTSVVSATVNVICELSTKNPKNYIDLVPQLFELFLNSNNNWMMIRLLKLFSSLSLVEPRLKFKLLPEILKKMQNTQASSLVYECINCILTGRMLTPADEHIAEMIIDELVAFFQSDDQNLRYVGLLAFIKTVRIYKKFIRKHEKVVLAAIDDEDLTIKGKVLDIVHYLVTADNIVTVVQRLLMELIPIDEADQHGESQSQHQAIPDSLKLQIITEILKICSAENYASVPSFEWYLAVLKDLMRLNKINKVKGVDKLVSETFIDIAIRVPSMRSAVYKVCIDYCITDAEDQKNLTNGLKNFVWILGEYYIDYIQDDEDDDKLNGYQIIADIVSQPGILDLADSPLSDDTLAIFISSLVKLFAAFANEGLGNQSYEFDPDSWDLRRYEALIELNSKLIKWLSNFEQCINFEIQERACSFLEVLKLLNESLRTHITHEGPPPPPTFLTKALPSMFNSYPLKPIGVSVQAKIPKPTDLDLELVIDASSWEALSTLALDSTFDNASDSEASLFSGNGSEPESEIDLIDQDSVTEVVEDVSKRKKERLARLKDDPYYISLDSDSNVPSSKSSTPPKTANGAKKTKTATKTKPKPIRREKVLILDDEEGGDVVSDPETKPVKSRKKKLIIDSSNLDNFDITAEQPGDVAGAYEVEQLRKQLVAESAAGIQTEVPKAKTKVTKKKSGTKKKGSKKLPEESALKTEKKKKRKAIIDE</sequence>
<feature type="compositionally biased region" description="Basic residues" evidence="8">
    <location>
        <begin position="904"/>
        <end position="915"/>
    </location>
</feature>
<dbReference type="GO" id="GO:0030123">
    <property type="term" value="C:AP-3 adaptor complex"/>
    <property type="evidence" value="ECO:0007669"/>
    <property type="project" value="EnsemblFungi"/>
</dbReference>
<feature type="compositionally biased region" description="Basic residues" evidence="8">
    <location>
        <begin position="783"/>
        <end position="795"/>
    </location>
</feature>
<evidence type="ECO:0000256" key="3">
    <source>
        <dbReference type="ARBA" id="ARBA00022448"/>
    </source>
</evidence>
<dbReference type="GO" id="GO:0006623">
    <property type="term" value="P:protein targeting to vacuole"/>
    <property type="evidence" value="ECO:0007669"/>
    <property type="project" value="EnsemblFungi"/>
</dbReference>
<dbReference type="AlphaFoldDB" id="W6MKX3"/>
<dbReference type="STRING" id="1382522.W6MKX3"/>
<dbReference type="Proteomes" id="UP000019384">
    <property type="component" value="Unassembled WGS sequence"/>
</dbReference>
<dbReference type="HOGENOM" id="CLU_001908_1_1_1"/>
<dbReference type="Gene3D" id="1.25.10.10">
    <property type="entry name" value="Leucine-rich Repeat Variant"/>
    <property type="match status" value="1"/>
</dbReference>
<comment type="similarity">
    <text evidence="2 7">Belongs to the adaptor complexes large subunit family.</text>
</comment>
<comment type="subcellular location">
    <subcellularLocation>
        <location evidence="1">Endomembrane system</location>
    </subcellularLocation>
    <subcellularLocation>
        <location evidence="7">Golgi apparatus</location>
    </subcellularLocation>
</comment>
<evidence type="ECO:0000313" key="10">
    <source>
        <dbReference type="EMBL" id="CDK25422.1"/>
    </source>
</evidence>
<reference evidence="10" key="1">
    <citation type="submission" date="2013-12" db="EMBL/GenBank/DDBJ databases">
        <authorList>
            <person name="Genoscope - CEA"/>
        </authorList>
    </citation>
    <scope>NUCLEOTIDE SEQUENCE</scope>
    <source>
        <strain evidence="10">CBS 1993</strain>
    </source>
</reference>
<keyword evidence="5 7" id="KW-0653">Protein transport</keyword>
<feature type="compositionally biased region" description="Basic and acidic residues" evidence="8">
    <location>
        <begin position="894"/>
        <end position="903"/>
    </location>
</feature>
<proteinExistence type="inferred from homology"/>
<reference evidence="10" key="2">
    <citation type="submission" date="2014-02" db="EMBL/GenBank/DDBJ databases">
        <title>Complete DNA sequence of /Kuraishia capsulata/ illustrates novel genomic features among budding yeasts (/Saccharomycotina/).</title>
        <authorList>
            <person name="Morales L."/>
            <person name="Noel B."/>
            <person name="Porcel B."/>
            <person name="Marcet-Houben M."/>
            <person name="Hullo M-F."/>
            <person name="Sacerdot C."/>
            <person name="Tekaia F."/>
            <person name="Leh-Louis V."/>
            <person name="Despons L."/>
            <person name="Khanna V."/>
            <person name="Aury J-M."/>
            <person name="Barbe V."/>
            <person name="Couloux A."/>
            <person name="Labadie K."/>
            <person name="Pelletier E."/>
            <person name="Souciet J-L."/>
            <person name="Boekhout T."/>
            <person name="Gabaldon T."/>
            <person name="Wincker P."/>
            <person name="Dujon B."/>
        </authorList>
    </citation>
    <scope>NUCLEOTIDE SEQUENCE</scope>
    <source>
        <strain evidence="10">CBS 1993</strain>
    </source>
</reference>
<dbReference type="EMBL" id="HG793126">
    <property type="protein sequence ID" value="CDK25422.1"/>
    <property type="molecule type" value="Genomic_DNA"/>
</dbReference>
<accession>W6MKX3</accession>
<comment type="subunit">
    <text evidence="7">Adaptor protein complex 3 (AP-3) is a heterotetramer.</text>
</comment>
<evidence type="ECO:0000259" key="9">
    <source>
        <dbReference type="Pfam" id="PF01602"/>
    </source>
</evidence>
<dbReference type="GO" id="GO:0006896">
    <property type="term" value="P:Golgi to vacuole transport"/>
    <property type="evidence" value="ECO:0007669"/>
    <property type="project" value="EnsemblFungi"/>
</dbReference>
<dbReference type="InterPro" id="IPR016024">
    <property type="entry name" value="ARM-type_fold"/>
</dbReference>
<keyword evidence="11" id="KW-1185">Reference proteome</keyword>
<dbReference type="InterPro" id="IPR002553">
    <property type="entry name" value="Clathrin/coatomer_adapt-like_N"/>
</dbReference>
<dbReference type="InterPro" id="IPR017105">
    <property type="entry name" value="AP3_complex_dsu"/>
</dbReference>
<keyword evidence="3 7" id="KW-0813">Transport</keyword>
<dbReference type="PANTHER" id="PTHR22781">
    <property type="entry name" value="DELTA ADAPTIN-RELATED"/>
    <property type="match status" value="1"/>
</dbReference>
<evidence type="ECO:0000256" key="5">
    <source>
        <dbReference type="ARBA" id="ARBA00022927"/>
    </source>
</evidence>
<dbReference type="GeneID" id="34518822"/>
<dbReference type="Pfam" id="PF01602">
    <property type="entry name" value="Adaptin_N"/>
    <property type="match status" value="1"/>
</dbReference>
<evidence type="ECO:0000256" key="2">
    <source>
        <dbReference type="ARBA" id="ARBA00006613"/>
    </source>
</evidence>
<protein>
    <recommendedName>
        <fullName evidence="7">AP-3 complex subunit delta</fullName>
    </recommendedName>
</protein>
<comment type="function">
    <text evidence="7">Part of the AP-3 complex, an adaptor-related complex which is not clathrin-associated. The complex is associated with the Golgi region as well as more peripheral structures. It facilitates the budding of vesicles from the Golgi membrane.</text>
</comment>
<dbReference type="PANTHER" id="PTHR22781:SF12">
    <property type="entry name" value="AP-3 COMPLEX SUBUNIT DELTA-1"/>
    <property type="match status" value="1"/>
</dbReference>
<feature type="region of interest" description="Disordered" evidence="8">
    <location>
        <begin position="867"/>
        <end position="915"/>
    </location>
</feature>
<organism evidence="10 11">
    <name type="scientific">Kuraishia capsulata CBS 1993</name>
    <dbReference type="NCBI Taxonomy" id="1382522"/>
    <lineage>
        <taxon>Eukaryota</taxon>
        <taxon>Fungi</taxon>
        <taxon>Dikarya</taxon>
        <taxon>Ascomycota</taxon>
        <taxon>Saccharomycotina</taxon>
        <taxon>Pichiomycetes</taxon>
        <taxon>Pichiales</taxon>
        <taxon>Pichiaceae</taxon>
        <taxon>Kuraishia</taxon>
    </lineage>
</organism>
<keyword evidence="6" id="KW-0472">Membrane</keyword>
<name>W6MKX3_9ASCO</name>
<dbReference type="GO" id="GO:0005794">
    <property type="term" value="C:Golgi apparatus"/>
    <property type="evidence" value="ECO:0007669"/>
    <property type="project" value="UniProtKB-SubCell"/>
</dbReference>
<evidence type="ECO:0000313" key="11">
    <source>
        <dbReference type="Proteomes" id="UP000019384"/>
    </source>
</evidence>
<dbReference type="InterPro" id="IPR011989">
    <property type="entry name" value="ARM-like"/>
</dbReference>
<feature type="compositionally biased region" description="Basic residues" evidence="8">
    <location>
        <begin position="876"/>
        <end position="893"/>
    </location>
</feature>
<feature type="region of interest" description="Disordered" evidence="8">
    <location>
        <begin position="760"/>
        <end position="795"/>
    </location>
</feature>
<feature type="domain" description="Clathrin/coatomer adaptor adaptin-like N-terminal" evidence="9">
    <location>
        <begin position="50"/>
        <end position="629"/>
    </location>
</feature>
<keyword evidence="4" id="KW-0677">Repeat</keyword>
<evidence type="ECO:0000256" key="4">
    <source>
        <dbReference type="ARBA" id="ARBA00022737"/>
    </source>
</evidence>
<dbReference type="OrthoDB" id="10264595at2759"/>
<gene>
    <name evidence="10" type="ORF">KUCA_T00001392001</name>
</gene>
<keyword evidence="7" id="KW-0333">Golgi apparatus</keyword>
<evidence type="ECO:0000256" key="1">
    <source>
        <dbReference type="ARBA" id="ARBA00004308"/>
    </source>
</evidence>
<dbReference type="GO" id="GO:0010008">
    <property type="term" value="C:endosome membrane"/>
    <property type="evidence" value="ECO:0007669"/>
    <property type="project" value="TreeGrafter"/>
</dbReference>
<dbReference type="PIRSF" id="PIRSF037092">
    <property type="entry name" value="AP3_complex_delta"/>
    <property type="match status" value="1"/>
</dbReference>
<evidence type="ECO:0000256" key="6">
    <source>
        <dbReference type="ARBA" id="ARBA00023136"/>
    </source>
</evidence>